<dbReference type="InterPro" id="IPR006623">
    <property type="entry name" value="THEG"/>
</dbReference>
<reference evidence="3" key="1">
    <citation type="journal article" date="2023" name="Insect Mol. Biol.">
        <title>Genome sequencing provides insights into the evolution of gene families encoding plant cell wall-degrading enzymes in longhorned beetles.</title>
        <authorList>
            <person name="Shin N.R."/>
            <person name="Okamura Y."/>
            <person name="Kirsch R."/>
            <person name="Pauchet Y."/>
        </authorList>
    </citation>
    <scope>NUCLEOTIDE SEQUENCE</scope>
    <source>
        <strain evidence="3">MMC_N1</strain>
    </source>
</reference>
<evidence type="ECO:0008006" key="5">
    <source>
        <dbReference type="Google" id="ProtNLM"/>
    </source>
</evidence>
<dbReference type="EMBL" id="JAPWTJ010001917">
    <property type="protein sequence ID" value="KAJ8968869.1"/>
    <property type="molecule type" value="Genomic_DNA"/>
</dbReference>
<name>A0ABQ9IZJ1_9CUCU</name>
<accession>A0ABQ9IZJ1</accession>
<evidence type="ECO:0000313" key="4">
    <source>
        <dbReference type="Proteomes" id="UP001162164"/>
    </source>
</evidence>
<evidence type="ECO:0000256" key="2">
    <source>
        <dbReference type="SAM" id="MobiDB-lite"/>
    </source>
</evidence>
<evidence type="ECO:0000256" key="1">
    <source>
        <dbReference type="ARBA" id="ARBA00022737"/>
    </source>
</evidence>
<organism evidence="3 4">
    <name type="scientific">Molorchus minor</name>
    <dbReference type="NCBI Taxonomy" id="1323400"/>
    <lineage>
        <taxon>Eukaryota</taxon>
        <taxon>Metazoa</taxon>
        <taxon>Ecdysozoa</taxon>
        <taxon>Arthropoda</taxon>
        <taxon>Hexapoda</taxon>
        <taxon>Insecta</taxon>
        <taxon>Pterygota</taxon>
        <taxon>Neoptera</taxon>
        <taxon>Endopterygota</taxon>
        <taxon>Coleoptera</taxon>
        <taxon>Polyphaga</taxon>
        <taxon>Cucujiformia</taxon>
        <taxon>Chrysomeloidea</taxon>
        <taxon>Cerambycidae</taxon>
        <taxon>Lamiinae</taxon>
        <taxon>Monochamini</taxon>
        <taxon>Molorchus</taxon>
    </lineage>
</organism>
<protein>
    <recommendedName>
        <fullName evidence="5">Testicular haploid expressed gene protein-like</fullName>
    </recommendedName>
</protein>
<keyword evidence="1" id="KW-0677">Repeat</keyword>
<feature type="region of interest" description="Disordered" evidence="2">
    <location>
        <begin position="1"/>
        <end position="21"/>
    </location>
</feature>
<dbReference type="PANTHER" id="PTHR15901">
    <property type="entry name" value="TESTICULAR HAPLOID EXPRESSED GENE PROTEIN"/>
    <property type="match status" value="1"/>
</dbReference>
<evidence type="ECO:0000313" key="3">
    <source>
        <dbReference type="EMBL" id="KAJ8968869.1"/>
    </source>
</evidence>
<dbReference type="Pfam" id="PF14912">
    <property type="entry name" value="THEG"/>
    <property type="match status" value="2"/>
</dbReference>
<dbReference type="Proteomes" id="UP001162164">
    <property type="component" value="Unassembled WGS sequence"/>
</dbReference>
<gene>
    <name evidence="3" type="ORF">NQ317_008125</name>
</gene>
<dbReference type="SMART" id="SM00705">
    <property type="entry name" value="THEG"/>
    <property type="match status" value="2"/>
</dbReference>
<proteinExistence type="predicted"/>
<sequence>MAAPVSRPEPPPKREGVSPAAMKCVPSEMTLRLAQLPERWAHLPKPLIPGEVRRGALKYKITPKIEALAVPRPRSEKAKTEDDAGPWTISKSALKYKATPRILELAKPIERD</sequence>
<dbReference type="PANTHER" id="PTHR15901:SF16">
    <property type="entry name" value="TESTICULAR HAPLOID EXPRESSED GENE PROTEIN"/>
    <property type="match status" value="1"/>
</dbReference>
<keyword evidence="4" id="KW-1185">Reference proteome</keyword>
<dbReference type="InterPro" id="IPR042401">
    <property type="entry name" value="SPMAP2-like"/>
</dbReference>
<comment type="caution">
    <text evidence="3">The sequence shown here is derived from an EMBL/GenBank/DDBJ whole genome shotgun (WGS) entry which is preliminary data.</text>
</comment>